<keyword evidence="1" id="KW-0812">Transmembrane</keyword>
<sequence>MQITLKERIESIQVGSISALAFLVPYLLFLIVDRLFLGESLTVIGAFVKISGAIISGFLFGVTYRYVVRNDDNPHLKDGTVAAFALVRGLVPLQLSTDLIADAWQLSLFLGESFICFLSCRLLLELTKLRQ</sequence>
<dbReference type="Proteomes" id="UP000034103">
    <property type="component" value="Chromosome"/>
</dbReference>
<evidence type="ECO:0000256" key="1">
    <source>
        <dbReference type="SAM" id="Phobius"/>
    </source>
</evidence>
<gene>
    <name evidence="2" type="ORF">MYAER_1522</name>
</gene>
<dbReference type="AlphaFoldDB" id="A0A0F6U3I5"/>
<reference evidence="2 3" key="1">
    <citation type="journal article" date="2015" name="Genome Announc.">
        <title>Complete Genome Sequence of Microcystis aeruginosa NIES-2549, a Bloom-Forming Cyanobacterium from Lake Kasumigaura, Japan.</title>
        <authorList>
            <person name="Yamaguchi H."/>
            <person name="Suzuki S."/>
            <person name="Tanabe Y."/>
            <person name="Osana Y."/>
            <person name="Shimura Y."/>
            <person name="Ishida K."/>
            <person name="Kawachi M."/>
        </authorList>
    </citation>
    <scope>NUCLEOTIDE SEQUENCE [LARGE SCALE GENOMIC DNA]</scope>
    <source>
        <strain evidence="2 3">NIES-2549</strain>
    </source>
</reference>
<feature type="transmembrane region" description="Helical" evidence="1">
    <location>
        <begin position="12"/>
        <end position="32"/>
    </location>
</feature>
<accession>A0A0F6U3I5</accession>
<name>A0A0F6U3I5_MICAE</name>
<dbReference type="EMBL" id="CP011304">
    <property type="protein sequence ID" value="AKE63876.1"/>
    <property type="molecule type" value="Genomic_DNA"/>
</dbReference>
<evidence type="ECO:0000313" key="3">
    <source>
        <dbReference type="Proteomes" id="UP000034103"/>
    </source>
</evidence>
<keyword evidence="1" id="KW-0472">Membrane</keyword>
<dbReference type="RefSeq" id="WP_046661608.1">
    <property type="nucleotide sequence ID" value="NZ_CP011304.1"/>
</dbReference>
<dbReference type="PANTHER" id="PTHR36383">
    <property type="entry name" value="OS09G0529350 PROTEIN"/>
    <property type="match status" value="1"/>
</dbReference>
<dbReference type="PANTHER" id="PTHR36383:SF1">
    <property type="entry name" value="PROTEIN, PUTATIVE-RELATED"/>
    <property type="match status" value="1"/>
</dbReference>
<feature type="transmembrane region" description="Helical" evidence="1">
    <location>
        <begin position="44"/>
        <end position="67"/>
    </location>
</feature>
<keyword evidence="1" id="KW-1133">Transmembrane helix</keyword>
<dbReference type="HOGENOM" id="CLU_119239_1_0_3"/>
<dbReference type="PATRIC" id="fig|1641812.3.peg.1573"/>
<evidence type="ECO:0000313" key="2">
    <source>
        <dbReference type="EMBL" id="AKE63876.1"/>
    </source>
</evidence>
<organism evidence="2 3">
    <name type="scientific">Microcystis aeruginosa NIES-2549</name>
    <dbReference type="NCBI Taxonomy" id="1641812"/>
    <lineage>
        <taxon>Bacteria</taxon>
        <taxon>Bacillati</taxon>
        <taxon>Cyanobacteriota</taxon>
        <taxon>Cyanophyceae</taxon>
        <taxon>Oscillatoriophycideae</taxon>
        <taxon>Chroococcales</taxon>
        <taxon>Microcystaceae</taxon>
        <taxon>Microcystis</taxon>
    </lineage>
</organism>
<proteinExistence type="predicted"/>
<protein>
    <submittedName>
        <fullName evidence="2">Uncharacterized protein</fullName>
    </submittedName>
</protein>